<dbReference type="EMBL" id="JAWXYB010000018">
    <property type="protein sequence ID" value="MDX5930749.1"/>
    <property type="molecule type" value="Genomic_DNA"/>
</dbReference>
<dbReference type="AlphaFoldDB" id="A0AAW9DNK4"/>
<keyword evidence="3" id="KW-0472">Membrane</keyword>
<evidence type="ECO:0000313" key="6">
    <source>
        <dbReference type="Proteomes" id="UP001279553"/>
    </source>
</evidence>
<dbReference type="GO" id="GO:0005737">
    <property type="term" value="C:cytoplasm"/>
    <property type="evidence" value="ECO:0007669"/>
    <property type="project" value="TreeGrafter"/>
</dbReference>
<feature type="compositionally biased region" description="Pro residues" evidence="4">
    <location>
        <begin position="316"/>
        <end position="326"/>
    </location>
</feature>
<comment type="subcellular location">
    <subcellularLocation>
        <location evidence="1">Membrane</location>
        <topology evidence="1">Single-pass membrane protein</topology>
    </subcellularLocation>
</comment>
<proteinExistence type="predicted"/>
<dbReference type="GO" id="GO:0016020">
    <property type="term" value="C:membrane"/>
    <property type="evidence" value="ECO:0007669"/>
    <property type="project" value="UniProtKB-SubCell"/>
</dbReference>
<feature type="compositionally biased region" description="Basic and acidic residues" evidence="4">
    <location>
        <begin position="229"/>
        <end position="255"/>
    </location>
</feature>
<sequence length="519" mass="58230">MTNLRLACVAIVKNEQNHVAEWIAYQLAIGFDTVIVFDNQSTDDTAARIRAFAPDHDVRLHEWTMTTPDYQTRCYEHAARSYTDEFDWLAFFDIDEFLVLDPGFDLKSILNLFPAIPAIGVPWAMFGSSGHTEKPDGLLIEAFTHRSEPSFGPNRHIKSIIRPKHMLYCHNAHSFAMDGQYRSLTGKPLTFTQGGLLDTDPDYTLGKLHHYFTRSRAHWADKMQRGYHDTSREDSEFEAYDRNEIPDDSARDLTPRVRKILANLGTPPPQPQPVIASEARQSSPEPSPDLPPRPETKAASPSFLQERSKEPLSPTLTPPGPTPRPQPVIASEARQSSPEPSPNLPLRPETEKARSSLEQATGNCALLTEFGTFLAWSPEQRKLRHQSPGEIEMEQLLLWNPDHPDEIFVNLDGQKRVIDPLTGELADAAKRPSFNVVAGLRTDEIALNLVSGDYVSARPAPSAFEPGSLDFHVSRKNAWECFLPIPQASAVFIANANRRWLAYWRARATQPDLHHGAAV</sequence>
<dbReference type="Pfam" id="PF13704">
    <property type="entry name" value="Glyco_tranf_2_4"/>
    <property type="match status" value="1"/>
</dbReference>
<dbReference type="Gene3D" id="3.90.550.10">
    <property type="entry name" value="Spore Coat Polysaccharide Biosynthesis Protein SpsA, Chain A"/>
    <property type="match status" value="1"/>
</dbReference>
<accession>A0AAW9DNK4</accession>
<dbReference type="SUPFAM" id="SSF53448">
    <property type="entry name" value="Nucleotide-diphospho-sugar transferases"/>
    <property type="match status" value="1"/>
</dbReference>
<protein>
    <submittedName>
        <fullName evidence="5">Glycosyltransferase family 2 protein</fullName>
        <ecNumber evidence="5">2.4.-.-</ecNumber>
    </submittedName>
</protein>
<keyword evidence="6" id="KW-1185">Reference proteome</keyword>
<keyword evidence="2" id="KW-0812">Transmembrane</keyword>
<keyword evidence="3" id="KW-1133">Transmembrane helix</keyword>
<keyword evidence="5" id="KW-0328">Glycosyltransferase</keyword>
<gene>
    <name evidence="5" type="ORF">SIL87_08245</name>
</gene>
<reference evidence="5 6" key="1">
    <citation type="submission" date="2023-11" db="EMBL/GenBank/DDBJ databases">
        <title>MicrobeMod: A computational toolkit for identifying prokaryotic methylation and restriction-modification with nanopore sequencing.</title>
        <authorList>
            <person name="Crits-Christoph A."/>
            <person name="Kang S.C."/>
            <person name="Lee H."/>
            <person name="Ostrov N."/>
        </authorList>
    </citation>
    <scope>NUCLEOTIDE SEQUENCE [LARGE SCALE GENOMIC DNA]</scope>
    <source>
        <strain evidence="5 6">DSMZ 700</strain>
    </source>
</reference>
<feature type="region of interest" description="Disordered" evidence="4">
    <location>
        <begin position="229"/>
        <end position="358"/>
    </location>
</feature>
<dbReference type="PANTHER" id="PTHR21461">
    <property type="entry name" value="GLYCOSYLTRANSFERASE FAMILY 92 PROTEIN"/>
    <property type="match status" value="1"/>
</dbReference>
<dbReference type="RefSeq" id="WP_319613678.1">
    <property type="nucleotide sequence ID" value="NZ_JAWXYB010000018.1"/>
</dbReference>
<evidence type="ECO:0000313" key="5">
    <source>
        <dbReference type="EMBL" id="MDX5930749.1"/>
    </source>
</evidence>
<dbReference type="GO" id="GO:0016757">
    <property type="term" value="F:glycosyltransferase activity"/>
    <property type="evidence" value="ECO:0007669"/>
    <property type="project" value="UniProtKB-KW"/>
</dbReference>
<name>A0AAW9DNK4_ACIAO</name>
<dbReference type="Proteomes" id="UP001279553">
    <property type="component" value="Unassembled WGS sequence"/>
</dbReference>
<dbReference type="PANTHER" id="PTHR21461:SF69">
    <property type="entry name" value="GLYCOSYLTRANSFERASE FAMILY 92 PROTEIN"/>
    <property type="match status" value="1"/>
</dbReference>
<dbReference type="InterPro" id="IPR029044">
    <property type="entry name" value="Nucleotide-diphossugar_trans"/>
</dbReference>
<organism evidence="5 6">
    <name type="scientific">Acidiphilium acidophilum</name>
    <name type="common">Thiobacillus acidophilus</name>
    <dbReference type="NCBI Taxonomy" id="76588"/>
    <lineage>
        <taxon>Bacteria</taxon>
        <taxon>Pseudomonadati</taxon>
        <taxon>Pseudomonadota</taxon>
        <taxon>Alphaproteobacteria</taxon>
        <taxon>Acetobacterales</taxon>
        <taxon>Acidocellaceae</taxon>
        <taxon>Acidiphilium</taxon>
    </lineage>
</organism>
<evidence type="ECO:0000256" key="2">
    <source>
        <dbReference type="ARBA" id="ARBA00022692"/>
    </source>
</evidence>
<evidence type="ECO:0000256" key="3">
    <source>
        <dbReference type="ARBA" id="ARBA00022989"/>
    </source>
</evidence>
<keyword evidence="5" id="KW-0808">Transferase</keyword>
<evidence type="ECO:0000256" key="4">
    <source>
        <dbReference type="SAM" id="MobiDB-lite"/>
    </source>
</evidence>
<evidence type="ECO:0000256" key="1">
    <source>
        <dbReference type="ARBA" id="ARBA00004167"/>
    </source>
</evidence>
<comment type="caution">
    <text evidence="5">The sequence shown here is derived from an EMBL/GenBank/DDBJ whole genome shotgun (WGS) entry which is preliminary data.</text>
</comment>
<dbReference type="EC" id="2.4.-.-" evidence="5"/>